<accession>A5BPQ8</accession>
<dbReference type="PANTHER" id="PTHR48258">
    <property type="entry name" value="DUF4218 DOMAIN-CONTAINING PROTEIN-RELATED"/>
    <property type="match status" value="1"/>
</dbReference>
<name>A5BPQ8_VITVI</name>
<protein>
    <recommendedName>
        <fullName evidence="5">DUF4218 domain-containing protein</fullName>
    </recommendedName>
</protein>
<dbReference type="InterPro" id="IPR025452">
    <property type="entry name" value="DUF4218"/>
</dbReference>
<evidence type="ECO:0008006" key="5">
    <source>
        <dbReference type="Google" id="ProtNLM"/>
    </source>
</evidence>
<dbReference type="SUPFAM" id="SSF54001">
    <property type="entry name" value="Cysteine proteinases"/>
    <property type="match status" value="1"/>
</dbReference>
<organism evidence="4">
    <name type="scientific">Vitis vinifera</name>
    <name type="common">Grape</name>
    <dbReference type="NCBI Taxonomy" id="29760"/>
    <lineage>
        <taxon>Eukaryota</taxon>
        <taxon>Viridiplantae</taxon>
        <taxon>Streptophyta</taxon>
        <taxon>Embryophyta</taxon>
        <taxon>Tracheophyta</taxon>
        <taxon>Spermatophyta</taxon>
        <taxon>Magnoliopsida</taxon>
        <taxon>eudicotyledons</taxon>
        <taxon>Gunneridae</taxon>
        <taxon>Pentapetalae</taxon>
        <taxon>rosids</taxon>
        <taxon>Vitales</taxon>
        <taxon>Vitaceae</taxon>
        <taxon>Viteae</taxon>
        <taxon>Vitis</taxon>
    </lineage>
</organism>
<evidence type="ECO:0000313" key="4">
    <source>
        <dbReference type="EMBL" id="CAN74849.1"/>
    </source>
</evidence>
<feature type="compositionally biased region" description="Basic and acidic residues" evidence="1">
    <location>
        <begin position="1249"/>
        <end position="1262"/>
    </location>
</feature>
<feature type="domain" description="DUF4216" evidence="2">
    <location>
        <begin position="661"/>
        <end position="729"/>
    </location>
</feature>
<dbReference type="InterPro" id="IPR038765">
    <property type="entry name" value="Papain-like_cys_pep_sf"/>
</dbReference>
<feature type="region of interest" description="Disordered" evidence="1">
    <location>
        <begin position="1241"/>
        <end position="1262"/>
    </location>
</feature>
<feature type="domain" description="DUF4218" evidence="3">
    <location>
        <begin position="403"/>
        <end position="507"/>
    </location>
</feature>
<proteinExistence type="predicted"/>
<dbReference type="Pfam" id="PF13960">
    <property type="entry name" value="DUF4218"/>
    <property type="match status" value="1"/>
</dbReference>
<sequence>MLPVNNELPLSMYEAKKTLNALGMDYEKIHACSNDCILFRNELKDASSCPTCGASRWKMNRRGTKKSKGVLAKVMWYFPPIPRFKRMFQSSKIAKALIWHAQDGKFDGKMRHPSDSPSWKVIDHRWPDFATEPRNLILAISADGINPHSSLSSGYSCWPVVMITYNLPSWLCMKIKFMMLSLLISGPQQPGNDIDIYLAPLIENLKTLWEIGVEAYDAYQRKVFTLRVVLLWTINDFLAYGNLSSCTVKGYFACPICESETYSHRLKHGRKNSFTGHRRFLSCNYPFRKHKKAFNGKTKDGLNSRLNLIDMGLRCELVPRFESNRTYLPPTCYTLSRKEKKVPEGYCSNFRNLVSMKDLKLYGLKSHDYHTLMQQLLPVALRSLLPKHVRHAIARLSFFFNALCRKVVDVSTLDKLQNELVVTLCLLEKYFPPSFFDIMIHLMVHLVREVRLCGPVYFRWMYPFERFMKVLKGYVQNRNHLEGCIVECYIAEEAIEFCTEYLSNVDAIGVPSITNVDHKVGAPIPGGHITEVDSNLLLQAHHYVLENTTIIQPYIEEHMKWLKLNNPRQSKRQKWLQEENMRTFTHWLRKKIAHGPTHYMSKYHGYIINGCHYNTKDHDEVRVTQNSGVSIVATTMQISSAKDKNPVLGELCFYGIIIEIWDLNYTMFRIPVFKCNWVDKKSGIKVDEFGLTLVDLTKMVHKSDPFIFASQAKQVFYVQDQFDPRWSVVLSTPQRDFLKKEDSDDFMDNSIERHPLITTLPEVESFDTMDDFDVICIQENYEGLWIDNKSSMHGFKGREYPYTKKKCRGTTRKSIIIRNRNRGIKLVIKYNADGIYVRESSMHLTSYLGVLARTMVPIRYNTWRDVPKQLKDKLWDSIENTLTVKHILPFKDEPEFLKKPPAEYHVIDDEDWNIFVKNRLSEKFQEYREIQKQRKEKHIYNHHLSRKGYARLEEEMDELMKESQESGISYSGSNDILSQVLEVVEKPIRKVEEETLPMTIEPHMKARKFELAIGTRENTVAGGTIVIDCDPNYLVVLDAPYESNTPFPIPIPGQATTVGAAVGYQVLWPTHLVNLSTKFIKGSQKEKRQKTIENEVKIGENPHDIKNFDALVGLMLNEGKAQGVEVPNDVFGESFKTFLMKKDMDMIISLKEVSANCVIYYICFHWVLVALDMRTMTAYYLDQMQKALRIHPPEKQRPSKRKPTWVKVVTTSSVECGYYVMRYMKDIIVDPSLLSTKMPSFQSSKSCRSHFDDSHMFSSHDK</sequence>
<dbReference type="Gene3D" id="3.40.395.10">
    <property type="entry name" value="Adenoviral Proteinase, Chain A"/>
    <property type="match status" value="1"/>
</dbReference>
<evidence type="ECO:0000259" key="2">
    <source>
        <dbReference type="Pfam" id="PF13952"/>
    </source>
</evidence>
<gene>
    <name evidence="4" type="ORF">VITISV_025604</name>
</gene>
<evidence type="ECO:0000256" key="1">
    <source>
        <dbReference type="SAM" id="MobiDB-lite"/>
    </source>
</evidence>
<dbReference type="AlphaFoldDB" id="A5BPQ8"/>
<dbReference type="PANTHER" id="PTHR48258:SF9">
    <property type="entry name" value="OS01G0348150 PROTEIN"/>
    <property type="match status" value="1"/>
</dbReference>
<dbReference type="Pfam" id="PF02992">
    <property type="entry name" value="Transposase_21"/>
    <property type="match status" value="1"/>
</dbReference>
<dbReference type="EMBL" id="AM466812">
    <property type="protein sequence ID" value="CAN74849.1"/>
    <property type="molecule type" value="Genomic_DNA"/>
</dbReference>
<dbReference type="Pfam" id="PF13952">
    <property type="entry name" value="DUF4216"/>
    <property type="match status" value="1"/>
</dbReference>
<evidence type="ECO:0000259" key="3">
    <source>
        <dbReference type="Pfam" id="PF13960"/>
    </source>
</evidence>
<dbReference type="InterPro" id="IPR004242">
    <property type="entry name" value="Transposase_21"/>
</dbReference>
<dbReference type="InterPro" id="IPR025312">
    <property type="entry name" value="DUF4216"/>
</dbReference>
<reference evidence="4" key="1">
    <citation type="journal article" date="2007" name="PLoS ONE">
        <title>The first genome sequence of an elite grapevine cultivar (Pinot noir Vitis vinifera L.): coping with a highly heterozygous genome.</title>
        <authorList>
            <person name="Velasco R."/>
            <person name="Zharkikh A."/>
            <person name="Troggio M."/>
            <person name="Cartwright D.A."/>
            <person name="Cestaro A."/>
            <person name="Pruss D."/>
            <person name="Pindo M."/>
            <person name="FitzGerald L.M."/>
            <person name="Vezzulli S."/>
            <person name="Reid J."/>
            <person name="Malacarne G."/>
            <person name="Iliev D."/>
            <person name="Coppola G."/>
            <person name="Wardell B."/>
            <person name="Micheletti D."/>
            <person name="Macalma T."/>
            <person name="Facci M."/>
            <person name="Mitchell J.T."/>
            <person name="Perazzolli M."/>
            <person name="Eldredge G."/>
            <person name="Gatto P."/>
            <person name="Oyzerski R."/>
            <person name="Moretto M."/>
            <person name="Gutin N."/>
            <person name="Stefanini M."/>
            <person name="Chen Y."/>
            <person name="Segala C."/>
            <person name="Davenport C."/>
            <person name="Dematte L."/>
            <person name="Mraz A."/>
            <person name="Battilana J."/>
            <person name="Stormo K."/>
            <person name="Costa F."/>
            <person name="Tao Q."/>
            <person name="Si-Ammour A."/>
            <person name="Harkins T."/>
            <person name="Lackey A."/>
            <person name="Perbost C."/>
            <person name="Taillon B."/>
            <person name="Stella A."/>
            <person name="Solovyev V."/>
            <person name="Fawcett J.A."/>
            <person name="Sterck L."/>
            <person name="Vandepoele K."/>
            <person name="Grando S.M."/>
            <person name="Toppo S."/>
            <person name="Moser C."/>
            <person name="Lanchbury J."/>
            <person name="Bogden R."/>
            <person name="Skolnick M."/>
            <person name="Sgaramella V."/>
            <person name="Bhatnagar S.K."/>
            <person name="Fontana P."/>
            <person name="Gutin A."/>
            <person name="Van de Peer Y."/>
            <person name="Salamini F."/>
            <person name="Viola R."/>
        </authorList>
    </citation>
    <scope>NUCLEOTIDE SEQUENCE</scope>
</reference>